<dbReference type="EMBL" id="CP061336">
    <property type="protein sequence ID" value="QNU68235.1"/>
    <property type="molecule type" value="Genomic_DNA"/>
</dbReference>
<proteinExistence type="predicted"/>
<protein>
    <recommendedName>
        <fullName evidence="4">Protein Tlp homolog</fullName>
    </recommendedName>
</protein>
<dbReference type="InterPro" id="IPR017524">
    <property type="entry name" value="SASP_thioredoxin-like"/>
</dbReference>
<organism evidence="2 3">
    <name type="scientific">Ruminiclostridium herbifermentans</name>
    <dbReference type="NCBI Taxonomy" id="2488810"/>
    <lineage>
        <taxon>Bacteria</taxon>
        <taxon>Bacillati</taxon>
        <taxon>Bacillota</taxon>
        <taxon>Clostridia</taxon>
        <taxon>Eubacteriales</taxon>
        <taxon>Oscillospiraceae</taxon>
        <taxon>Ruminiclostridium</taxon>
    </lineage>
</organism>
<accession>A0A7H1VS73</accession>
<keyword evidence="1" id="KW-0175">Coiled coil</keyword>
<feature type="coiled-coil region" evidence="1">
    <location>
        <begin position="29"/>
        <end position="68"/>
    </location>
</feature>
<name>A0A7H1VS73_9FIRM</name>
<evidence type="ECO:0000313" key="3">
    <source>
        <dbReference type="Proteomes" id="UP000306409"/>
    </source>
</evidence>
<dbReference type="Pfam" id="PF19824">
    <property type="entry name" value="Tlp"/>
    <property type="match status" value="1"/>
</dbReference>
<sequence length="74" mass="8810">MDINMKQTKNPDNRVAEEERVKTKINKTMHNAEVANEILEKTNDDLLKKRLIEKNSRRQDAVRKMKEEIDEDKT</sequence>
<evidence type="ECO:0008006" key="4">
    <source>
        <dbReference type="Google" id="ProtNLM"/>
    </source>
</evidence>
<keyword evidence="3" id="KW-1185">Reference proteome</keyword>
<evidence type="ECO:0000313" key="2">
    <source>
        <dbReference type="EMBL" id="QNU68235.1"/>
    </source>
</evidence>
<dbReference type="Proteomes" id="UP000306409">
    <property type="component" value="Chromosome"/>
</dbReference>
<evidence type="ECO:0000256" key="1">
    <source>
        <dbReference type="SAM" id="Coils"/>
    </source>
</evidence>
<gene>
    <name evidence="2" type="ORF">EHE19_007395</name>
</gene>
<dbReference type="AlphaFoldDB" id="A0A7H1VS73"/>
<dbReference type="KEGG" id="rher:EHE19_007395"/>
<reference evidence="2 3" key="1">
    <citation type="submission" date="2020-09" db="EMBL/GenBank/DDBJ databases">
        <title>Characterization and genome sequencing of Ruminiclostridium sp. nov. MA18.</title>
        <authorList>
            <person name="Rettenmaier R."/>
            <person name="Kowollik M.-L."/>
            <person name="Liebl W."/>
            <person name="Zverlov V."/>
        </authorList>
    </citation>
    <scope>NUCLEOTIDE SEQUENCE [LARGE SCALE GENOMIC DNA]</scope>
    <source>
        <strain evidence="2 3">MA18</strain>
    </source>
</reference>